<organism evidence="1">
    <name type="scientific">uncultured Sebaldella sp</name>
    <dbReference type="NCBI Taxonomy" id="1095919"/>
    <lineage>
        <taxon>Bacteria</taxon>
        <taxon>Fusobacteriati</taxon>
        <taxon>Fusobacteriota</taxon>
        <taxon>Fusobacteriia</taxon>
        <taxon>Fusobacteriales</taxon>
        <taxon>Leptotrichiaceae</taxon>
        <taxon>Sebaldella</taxon>
        <taxon>environmental samples</taxon>
    </lineage>
</organism>
<sequence length="63" mass="7448">MVEDFYTDGDKVNDYFRFMNENVFSKINNCITLGEISSTTKEKSVQYSKKEMKNCIVYLLFDI</sequence>
<name>A0A060C768_9FUSO</name>
<dbReference type="EMBL" id="KF123760">
    <property type="protein sequence ID" value="AIA91069.1"/>
    <property type="molecule type" value="Genomic_DNA"/>
</dbReference>
<evidence type="ECO:0000313" key="1">
    <source>
        <dbReference type="EMBL" id="AIA91069.1"/>
    </source>
</evidence>
<proteinExistence type="predicted"/>
<reference evidence="1" key="1">
    <citation type="journal article" date="2013" name="Environ. Microbiol.">
        <title>Seasonally variable intestinal metagenomes of the red palm weevil (Rhynchophorus ferrugineus).</title>
        <authorList>
            <person name="Jia S."/>
            <person name="Zhang X."/>
            <person name="Zhang G."/>
            <person name="Yin A."/>
            <person name="Zhang S."/>
            <person name="Li F."/>
            <person name="Wang L."/>
            <person name="Zhao D."/>
            <person name="Yun Q."/>
            <person name="Tala"/>
            <person name="Wang J."/>
            <person name="Sun G."/>
            <person name="Baabdullah M."/>
            <person name="Yu X."/>
            <person name="Hu S."/>
            <person name="Al-Mssallem I.S."/>
            <person name="Yu J."/>
        </authorList>
    </citation>
    <scope>NUCLEOTIDE SEQUENCE</scope>
</reference>
<dbReference type="AlphaFoldDB" id="A0A060C768"/>
<protein>
    <submittedName>
        <fullName evidence="1">CAZy families GH13 protein</fullName>
    </submittedName>
</protein>
<accession>A0A060C768</accession>